<evidence type="ECO:0000256" key="11">
    <source>
        <dbReference type="ARBA" id="ARBA00061053"/>
    </source>
</evidence>
<keyword evidence="2 12" id="KW-0813">Transport</keyword>
<comment type="function">
    <text evidence="9 12">Part of the Sec protein translocase complex. Interacts with the SecYEG preprotein conducting channel. SecDF uses the proton motive force (PMF) to complete protein translocation after the ATP-dependent function of SecA.</text>
</comment>
<evidence type="ECO:0000256" key="7">
    <source>
        <dbReference type="ARBA" id="ARBA00023010"/>
    </source>
</evidence>
<keyword evidence="4 12" id="KW-0812">Transmembrane</keyword>
<feature type="transmembrane region" description="Helical" evidence="12">
    <location>
        <begin position="9"/>
        <end position="27"/>
    </location>
</feature>
<comment type="caution">
    <text evidence="14">The sequence shown here is derived from an EMBL/GenBank/DDBJ whole genome shotgun (WGS) entry which is preliminary data.</text>
</comment>
<evidence type="ECO:0000256" key="1">
    <source>
        <dbReference type="ARBA" id="ARBA00004651"/>
    </source>
</evidence>
<feature type="domain" description="Protein export membrane protein SecD/SecF C-terminal" evidence="13">
    <location>
        <begin position="95"/>
        <end position="278"/>
    </location>
</feature>
<dbReference type="GO" id="GO:0015450">
    <property type="term" value="F:protein-transporting ATPase activity"/>
    <property type="evidence" value="ECO:0007669"/>
    <property type="project" value="InterPro"/>
</dbReference>
<dbReference type="EMBL" id="LGFO01000106">
    <property type="protein sequence ID" value="KUK36375.1"/>
    <property type="molecule type" value="Genomic_DNA"/>
</dbReference>
<dbReference type="PANTHER" id="PTHR30081">
    <property type="entry name" value="PROTEIN-EXPORT MEMBRANE PROTEIN SEC"/>
    <property type="match status" value="1"/>
</dbReference>
<keyword evidence="3 12" id="KW-1003">Cell membrane</keyword>
<comment type="similarity">
    <text evidence="10">In the C-terminal section; belongs to the SecD/SecF family. SecF subfamily.</text>
</comment>
<dbReference type="GO" id="GO:0043952">
    <property type="term" value="P:protein transport by the Sec complex"/>
    <property type="evidence" value="ECO:0007669"/>
    <property type="project" value="UniProtKB-UniRule"/>
</dbReference>
<sequence>MNLIKLRKYWYLISLLVIVPGLISLAVKGLNLGIDFRGGSYIELKFKKAVESGDVLPVLEDVGVEKANVQTAAGNIIIIRARDLSQKESGSLLQALREKFGSYELLRNENVGPTIGKELRNKALLALAIAFALMIVYITIRFEFLSGLAAVSALFHDILVTVGLTSILGLEVDGSFIAALLTIVGYSINDTIVVFDRIRENLKKRKKGELLDEIFHKSIIQTLARSINTVLAVLFCLVALIFFGGVTIRTFMIVLLIGVTAGCYSSIFVASPLWYDYRRLRGEGV</sequence>
<keyword evidence="7 12" id="KW-0811">Translocation</keyword>
<comment type="subcellular location">
    <subcellularLocation>
        <location evidence="1 12">Cell membrane</location>
        <topology evidence="1 12">Multi-pass membrane protein</topology>
    </subcellularLocation>
</comment>
<dbReference type="NCBIfam" id="TIGR00916">
    <property type="entry name" value="2A0604s01"/>
    <property type="match status" value="1"/>
</dbReference>
<gene>
    <name evidence="12" type="primary">secF</name>
    <name evidence="14" type="ORF">XD66_0914</name>
</gene>
<accession>A0A101FG29</accession>
<evidence type="ECO:0000313" key="15">
    <source>
        <dbReference type="Proteomes" id="UP000053326"/>
    </source>
</evidence>
<evidence type="ECO:0000256" key="8">
    <source>
        <dbReference type="ARBA" id="ARBA00023136"/>
    </source>
</evidence>
<keyword evidence="6 12" id="KW-1133">Transmembrane helix</keyword>
<dbReference type="Pfam" id="PF07549">
    <property type="entry name" value="Sec_GG"/>
    <property type="match status" value="1"/>
</dbReference>
<dbReference type="InterPro" id="IPR005665">
    <property type="entry name" value="SecF_bac"/>
</dbReference>
<dbReference type="HAMAP" id="MF_01464_B">
    <property type="entry name" value="SecF_B"/>
    <property type="match status" value="1"/>
</dbReference>
<evidence type="ECO:0000256" key="6">
    <source>
        <dbReference type="ARBA" id="ARBA00022989"/>
    </source>
</evidence>
<dbReference type="PRINTS" id="PR01755">
    <property type="entry name" value="SECFTRNLCASE"/>
</dbReference>
<dbReference type="InterPro" id="IPR022813">
    <property type="entry name" value="SecD/SecF_arch_bac"/>
</dbReference>
<dbReference type="Pfam" id="PF02355">
    <property type="entry name" value="SecD_SecF_C"/>
    <property type="match status" value="1"/>
</dbReference>
<reference evidence="15" key="1">
    <citation type="journal article" date="2015" name="MBio">
        <title>Genome-Resolved Metagenomic Analysis Reveals Roles for Candidate Phyla and Other Microbial Community Members in Biogeochemical Transformations in Oil Reservoirs.</title>
        <authorList>
            <person name="Hu P."/>
            <person name="Tom L."/>
            <person name="Singh A."/>
            <person name="Thomas B.C."/>
            <person name="Baker B.J."/>
            <person name="Piceno Y.M."/>
            <person name="Andersen G.L."/>
            <person name="Banfield J.F."/>
        </authorList>
    </citation>
    <scope>NUCLEOTIDE SEQUENCE [LARGE SCALE GENOMIC DNA]</scope>
</reference>
<protein>
    <recommendedName>
        <fullName evidence="12">Protein-export membrane protein SecF</fullName>
    </recommendedName>
</protein>
<dbReference type="GO" id="GO:0065002">
    <property type="term" value="P:intracellular protein transmembrane transport"/>
    <property type="evidence" value="ECO:0007669"/>
    <property type="project" value="UniProtKB-UniRule"/>
</dbReference>
<dbReference type="InterPro" id="IPR022645">
    <property type="entry name" value="SecD/SecF_bac"/>
</dbReference>
<comment type="subunit">
    <text evidence="12">Forms a complex with SecD. Part of the essential Sec protein translocation apparatus which comprises SecA, SecYEG and auxiliary proteins SecDF. Other proteins may also be involved.</text>
</comment>
<feature type="transmembrane region" description="Helical" evidence="12">
    <location>
        <begin position="227"/>
        <end position="245"/>
    </location>
</feature>
<dbReference type="PANTHER" id="PTHR30081:SF8">
    <property type="entry name" value="PROTEIN TRANSLOCASE SUBUNIT SECF"/>
    <property type="match status" value="1"/>
</dbReference>
<organism evidence="14 15">
    <name type="scientific">Thermacetogenium phaeum</name>
    <dbReference type="NCBI Taxonomy" id="85874"/>
    <lineage>
        <taxon>Bacteria</taxon>
        <taxon>Bacillati</taxon>
        <taxon>Bacillota</taxon>
        <taxon>Clostridia</taxon>
        <taxon>Thermoanaerobacterales</taxon>
        <taxon>Thermoanaerobacteraceae</taxon>
        <taxon>Thermacetogenium</taxon>
    </lineage>
</organism>
<keyword evidence="5 12" id="KW-0653">Protein transport</keyword>
<comment type="caution">
    <text evidence="12">Lacks conserved residue(s) required for the propagation of feature annotation.</text>
</comment>
<dbReference type="OMA" id="AFEWRMA"/>
<dbReference type="GO" id="GO:0005886">
    <property type="term" value="C:plasma membrane"/>
    <property type="evidence" value="ECO:0007669"/>
    <property type="project" value="UniProtKB-SubCell"/>
</dbReference>
<dbReference type="Gene3D" id="1.20.1640.10">
    <property type="entry name" value="Multidrug efflux transporter AcrB transmembrane domain"/>
    <property type="match status" value="1"/>
</dbReference>
<feature type="transmembrane region" description="Helical" evidence="12">
    <location>
        <begin position="251"/>
        <end position="275"/>
    </location>
</feature>
<comment type="similarity">
    <text evidence="11">In the N-terminal section; belongs to the SecD/SecF family. SecD subfamily.</text>
</comment>
<dbReference type="InterPro" id="IPR048634">
    <property type="entry name" value="SecD_SecF_C"/>
</dbReference>
<comment type="similarity">
    <text evidence="12">Belongs to the SecD/SecF family. SecF subfamily.</text>
</comment>
<feature type="transmembrane region" description="Helical" evidence="12">
    <location>
        <begin position="176"/>
        <end position="195"/>
    </location>
</feature>
<dbReference type="InterPro" id="IPR055344">
    <property type="entry name" value="SecD_SecF_C_bact"/>
</dbReference>
<proteinExistence type="inferred from homology"/>
<dbReference type="PATRIC" id="fig|85874.4.peg.286"/>
<evidence type="ECO:0000256" key="4">
    <source>
        <dbReference type="ARBA" id="ARBA00022692"/>
    </source>
</evidence>
<evidence type="ECO:0000256" key="12">
    <source>
        <dbReference type="HAMAP-Rule" id="MF_01464"/>
    </source>
</evidence>
<dbReference type="AlphaFoldDB" id="A0A101FG29"/>
<dbReference type="FunFam" id="1.20.1640.10:FF:000024">
    <property type="entry name" value="Multifunctional fusion protein"/>
    <property type="match status" value="1"/>
</dbReference>
<dbReference type="InterPro" id="IPR022646">
    <property type="entry name" value="SecD/SecF_CS"/>
</dbReference>
<dbReference type="SUPFAM" id="SSF82866">
    <property type="entry name" value="Multidrug efflux transporter AcrB transmembrane domain"/>
    <property type="match status" value="1"/>
</dbReference>
<evidence type="ECO:0000256" key="10">
    <source>
        <dbReference type="ARBA" id="ARBA00060856"/>
    </source>
</evidence>
<name>A0A101FG29_9THEO</name>
<evidence type="ECO:0000259" key="13">
    <source>
        <dbReference type="Pfam" id="PF02355"/>
    </source>
</evidence>
<evidence type="ECO:0000256" key="2">
    <source>
        <dbReference type="ARBA" id="ARBA00022448"/>
    </source>
</evidence>
<dbReference type="GO" id="GO:0006605">
    <property type="term" value="P:protein targeting"/>
    <property type="evidence" value="ECO:0007669"/>
    <property type="project" value="UniProtKB-UniRule"/>
</dbReference>
<feature type="transmembrane region" description="Helical" evidence="12">
    <location>
        <begin position="123"/>
        <end position="140"/>
    </location>
</feature>
<evidence type="ECO:0000256" key="9">
    <source>
        <dbReference type="ARBA" id="ARBA00059018"/>
    </source>
</evidence>
<evidence type="ECO:0000313" key="14">
    <source>
        <dbReference type="EMBL" id="KUK36375.1"/>
    </source>
</evidence>
<dbReference type="Proteomes" id="UP000053326">
    <property type="component" value="Unassembled WGS sequence"/>
</dbReference>
<evidence type="ECO:0000256" key="3">
    <source>
        <dbReference type="ARBA" id="ARBA00022475"/>
    </source>
</evidence>
<dbReference type="NCBIfam" id="TIGR00966">
    <property type="entry name" value="transloc_SecF"/>
    <property type="match status" value="1"/>
</dbReference>
<keyword evidence="8 12" id="KW-0472">Membrane</keyword>
<evidence type="ECO:0000256" key="5">
    <source>
        <dbReference type="ARBA" id="ARBA00022927"/>
    </source>
</evidence>